<dbReference type="InterPro" id="IPR051052">
    <property type="entry name" value="Diverse_substrate_MTase"/>
</dbReference>
<protein>
    <submittedName>
        <fullName evidence="5">Class I SAM-dependent methyltransferase</fullName>
    </submittedName>
</protein>
<dbReference type="OrthoDB" id="9797252at2"/>
<dbReference type="Gene3D" id="3.40.50.150">
    <property type="entry name" value="Vaccinia Virus protein VP39"/>
    <property type="match status" value="1"/>
</dbReference>
<evidence type="ECO:0000256" key="3">
    <source>
        <dbReference type="ARBA" id="ARBA00022679"/>
    </source>
</evidence>
<reference evidence="5 6" key="1">
    <citation type="submission" date="2018-08" db="EMBL/GenBank/DDBJ databases">
        <title>A genome reference for cultivated species of the human gut microbiota.</title>
        <authorList>
            <person name="Zou Y."/>
            <person name="Xue W."/>
            <person name="Luo G."/>
        </authorList>
    </citation>
    <scope>NUCLEOTIDE SEQUENCE [LARGE SCALE GENOMIC DNA]</scope>
    <source>
        <strain evidence="5 6">AF37-2AT</strain>
    </source>
</reference>
<evidence type="ECO:0000259" key="4">
    <source>
        <dbReference type="Pfam" id="PF08241"/>
    </source>
</evidence>
<feature type="domain" description="Methyltransferase type 11" evidence="4">
    <location>
        <begin position="77"/>
        <end position="168"/>
    </location>
</feature>
<dbReference type="PANTHER" id="PTHR44942">
    <property type="entry name" value="METHYLTRANSF_11 DOMAIN-CONTAINING PROTEIN"/>
    <property type="match status" value="1"/>
</dbReference>
<comment type="caution">
    <text evidence="5">The sequence shown here is derived from an EMBL/GenBank/DDBJ whole genome shotgun (WGS) entry which is preliminary data.</text>
</comment>
<dbReference type="GO" id="GO:0008757">
    <property type="term" value="F:S-adenosylmethionine-dependent methyltransferase activity"/>
    <property type="evidence" value="ECO:0007669"/>
    <property type="project" value="InterPro"/>
</dbReference>
<proteinExistence type="inferred from homology"/>
<name>A0A3E3K601_9FIRM</name>
<gene>
    <name evidence="5" type="ORF">DW016_02315</name>
</gene>
<sequence length="287" mass="33230">MSSPLCLQPACFSSGLKRHWRKKTQSRAERETNMKDTLKKFSGRADDYVAGRPAYAEEFVRWLALEQGFSEETIVADIGSGTGKFAKQLLKMGCFVYGIEPNDDMRKKAEENFLKGENFCSVKGTANKTTLKEHAVDVVTSAQAFHWFDVTAFQKECRRILKPDGRVYLIWNVRDMGEKLNQETFAIYRTFCPRFQGFSGGMKKDDERIQTFFEGHYQYRSFDHPLSYTEETFIRRSLSGSYSLKEGDVGFEEYLEALKNLYRKYNRDGILTMGNHTAVYYGRLQSY</sequence>
<keyword evidence="2 5" id="KW-0489">Methyltransferase</keyword>
<dbReference type="InterPro" id="IPR029063">
    <property type="entry name" value="SAM-dependent_MTases_sf"/>
</dbReference>
<accession>A0A3E3K601</accession>
<dbReference type="PANTHER" id="PTHR44942:SF4">
    <property type="entry name" value="METHYLTRANSFERASE TYPE 11 DOMAIN-CONTAINING PROTEIN"/>
    <property type="match status" value="1"/>
</dbReference>
<evidence type="ECO:0000256" key="1">
    <source>
        <dbReference type="ARBA" id="ARBA00008361"/>
    </source>
</evidence>
<dbReference type="CDD" id="cd02440">
    <property type="entry name" value="AdoMet_MTases"/>
    <property type="match status" value="1"/>
</dbReference>
<dbReference type="Pfam" id="PF08241">
    <property type="entry name" value="Methyltransf_11"/>
    <property type="match status" value="1"/>
</dbReference>
<dbReference type="GO" id="GO:0032259">
    <property type="term" value="P:methylation"/>
    <property type="evidence" value="ECO:0007669"/>
    <property type="project" value="UniProtKB-KW"/>
</dbReference>
<evidence type="ECO:0000313" key="5">
    <source>
        <dbReference type="EMBL" id="RGE90106.1"/>
    </source>
</evidence>
<evidence type="ECO:0000313" key="6">
    <source>
        <dbReference type="Proteomes" id="UP000261080"/>
    </source>
</evidence>
<dbReference type="InterPro" id="IPR013216">
    <property type="entry name" value="Methyltransf_11"/>
</dbReference>
<keyword evidence="6" id="KW-1185">Reference proteome</keyword>
<dbReference type="SUPFAM" id="SSF53335">
    <property type="entry name" value="S-adenosyl-L-methionine-dependent methyltransferases"/>
    <property type="match status" value="1"/>
</dbReference>
<dbReference type="EMBL" id="QVLX01000001">
    <property type="protein sequence ID" value="RGE90106.1"/>
    <property type="molecule type" value="Genomic_DNA"/>
</dbReference>
<evidence type="ECO:0000256" key="2">
    <source>
        <dbReference type="ARBA" id="ARBA00022603"/>
    </source>
</evidence>
<organism evidence="5 6">
    <name type="scientific">Sellimonas intestinalis</name>
    <dbReference type="NCBI Taxonomy" id="1653434"/>
    <lineage>
        <taxon>Bacteria</taxon>
        <taxon>Bacillati</taxon>
        <taxon>Bacillota</taxon>
        <taxon>Clostridia</taxon>
        <taxon>Lachnospirales</taxon>
        <taxon>Lachnospiraceae</taxon>
        <taxon>Sellimonas</taxon>
    </lineage>
</organism>
<keyword evidence="3 5" id="KW-0808">Transferase</keyword>
<dbReference type="AlphaFoldDB" id="A0A3E3K601"/>
<comment type="similarity">
    <text evidence="1">Belongs to the methyltransferase superfamily.</text>
</comment>
<dbReference type="Proteomes" id="UP000261080">
    <property type="component" value="Unassembled WGS sequence"/>
</dbReference>